<dbReference type="AlphaFoldDB" id="A0A0A9B2H6"/>
<protein>
    <submittedName>
        <fullName evidence="1">Uncharacterized protein</fullName>
    </submittedName>
</protein>
<reference evidence="1" key="2">
    <citation type="journal article" date="2015" name="Data Brief">
        <title>Shoot transcriptome of the giant reed, Arundo donax.</title>
        <authorList>
            <person name="Barrero R.A."/>
            <person name="Guerrero F.D."/>
            <person name="Moolhuijzen P."/>
            <person name="Goolsby J.A."/>
            <person name="Tidwell J."/>
            <person name="Bellgard S.E."/>
            <person name="Bellgard M.I."/>
        </authorList>
    </citation>
    <scope>NUCLEOTIDE SEQUENCE</scope>
    <source>
        <tissue evidence="1">Shoot tissue taken approximately 20 cm above the soil surface</tissue>
    </source>
</reference>
<reference evidence="1" key="1">
    <citation type="submission" date="2014-09" db="EMBL/GenBank/DDBJ databases">
        <authorList>
            <person name="Magalhaes I.L.F."/>
            <person name="Oliveira U."/>
            <person name="Santos F.R."/>
            <person name="Vidigal T.H.D.A."/>
            <person name="Brescovit A.D."/>
            <person name="Santos A.J."/>
        </authorList>
    </citation>
    <scope>NUCLEOTIDE SEQUENCE</scope>
    <source>
        <tissue evidence="1">Shoot tissue taken approximately 20 cm above the soil surface</tissue>
    </source>
</reference>
<sequence>MFCLFLPAAFKFQQLLRSPTIDRNFFSQRQHHTTRPRIQES</sequence>
<organism evidence="1">
    <name type="scientific">Arundo donax</name>
    <name type="common">Giant reed</name>
    <name type="synonym">Donax arundinaceus</name>
    <dbReference type="NCBI Taxonomy" id="35708"/>
    <lineage>
        <taxon>Eukaryota</taxon>
        <taxon>Viridiplantae</taxon>
        <taxon>Streptophyta</taxon>
        <taxon>Embryophyta</taxon>
        <taxon>Tracheophyta</taxon>
        <taxon>Spermatophyta</taxon>
        <taxon>Magnoliopsida</taxon>
        <taxon>Liliopsida</taxon>
        <taxon>Poales</taxon>
        <taxon>Poaceae</taxon>
        <taxon>PACMAD clade</taxon>
        <taxon>Arundinoideae</taxon>
        <taxon>Arundineae</taxon>
        <taxon>Arundo</taxon>
    </lineage>
</organism>
<accession>A0A0A9B2H6</accession>
<proteinExistence type="predicted"/>
<evidence type="ECO:0000313" key="1">
    <source>
        <dbReference type="EMBL" id="JAD53517.1"/>
    </source>
</evidence>
<dbReference type="EMBL" id="GBRH01244378">
    <property type="protein sequence ID" value="JAD53517.1"/>
    <property type="molecule type" value="Transcribed_RNA"/>
</dbReference>
<name>A0A0A9B2H6_ARUDO</name>